<dbReference type="Pfam" id="PF10765">
    <property type="entry name" value="Phage_P22_NinX"/>
    <property type="match status" value="1"/>
</dbReference>
<name>A0A514TUD4_9CAUD</name>
<organism evidence="1 2">
    <name type="scientific">Aeromonas phage 4_D05</name>
    <dbReference type="NCBI Taxonomy" id="2588099"/>
    <lineage>
        <taxon>Viruses</taxon>
        <taxon>Duplodnaviria</taxon>
        <taxon>Heunggongvirae</taxon>
        <taxon>Uroviricota</taxon>
        <taxon>Caudoviricetes</taxon>
        <taxon>Kunmingvirus</taxon>
        <taxon>Kunmingvirus kv4D05</taxon>
    </lineage>
</organism>
<gene>
    <name evidence="1" type="ORF">4D05_012</name>
</gene>
<evidence type="ECO:0000313" key="2">
    <source>
        <dbReference type="Proteomes" id="UP000316563"/>
    </source>
</evidence>
<dbReference type="InterPro" id="IPR019701">
    <property type="entry name" value="Phage_P22_NinX"/>
</dbReference>
<evidence type="ECO:0000313" key="1">
    <source>
        <dbReference type="EMBL" id="QDJ96125.1"/>
    </source>
</evidence>
<reference evidence="1 2" key="1">
    <citation type="submission" date="2019-04" db="EMBL/GenBank/DDBJ databases">
        <title>Nine Novel Phages from a Plateau Lake in Southwest China Provide Insights into Aeromonas Phage Diversity.</title>
        <authorList>
            <person name="Xiao W."/>
            <person name="Bai M."/>
        </authorList>
    </citation>
    <scope>NUCLEOTIDE SEQUENCE [LARGE SCALE GENOMIC DNA]</scope>
</reference>
<dbReference type="EMBL" id="MK804892">
    <property type="protein sequence ID" value="QDJ96125.1"/>
    <property type="molecule type" value="Genomic_DNA"/>
</dbReference>
<accession>A0A514TUD4</accession>
<dbReference type="Proteomes" id="UP000316563">
    <property type="component" value="Segment"/>
</dbReference>
<proteinExistence type="predicted"/>
<protein>
    <recommendedName>
        <fullName evidence="3">DUF2591 domain-containing protein</fullName>
    </recommendedName>
</protein>
<keyword evidence="2" id="KW-1185">Reference proteome</keyword>
<sequence length="152" mass="16521">MSQFVEVNTAELTGPALDWAMADAEGLKNKRVVDDSLGGKVVLIVNDGQRKPLSAGRRYSKFETTWSWFGLVKETREIVLGWVYEPTLCWANLREYLVSLTAPQAEGEEWTAHIAGVSMRGNDIGPATCRAIVAAKLGDVVQVPAELVGMGA</sequence>
<evidence type="ECO:0008006" key="3">
    <source>
        <dbReference type="Google" id="ProtNLM"/>
    </source>
</evidence>